<keyword evidence="4" id="KW-0597">Phosphoprotein</keyword>
<comment type="subcellular location">
    <subcellularLocation>
        <location evidence="1">Cell membrane</location>
        <topology evidence="1">Single-pass type I membrane protein</topology>
    </subcellularLocation>
</comment>
<dbReference type="InterPro" id="IPR055414">
    <property type="entry name" value="LRR_R13L4/SHOC2-like"/>
</dbReference>
<evidence type="ECO:0000256" key="3">
    <source>
        <dbReference type="ARBA" id="ARBA00022475"/>
    </source>
</evidence>
<dbReference type="FunFam" id="3.80.10.10:FF:000722">
    <property type="entry name" value="Leucine-rich repeat receptor-like protein kinase"/>
    <property type="match status" value="1"/>
</dbReference>
<evidence type="ECO:0000256" key="9">
    <source>
        <dbReference type="ARBA" id="ARBA00022989"/>
    </source>
</evidence>
<dbReference type="Proteomes" id="UP000239757">
    <property type="component" value="Unassembled WGS sequence"/>
</dbReference>
<evidence type="ECO:0000313" key="15">
    <source>
        <dbReference type="EMBL" id="KAB2051382.1"/>
    </source>
</evidence>
<feature type="domain" description="Leucine-rich repeat-containing N-terminal plant-type" evidence="13">
    <location>
        <begin position="69"/>
        <end position="105"/>
    </location>
</feature>
<evidence type="ECO:0000256" key="1">
    <source>
        <dbReference type="ARBA" id="ARBA00004251"/>
    </source>
</evidence>
<keyword evidence="18" id="KW-1185">Reference proteome</keyword>
<keyword evidence="12" id="KW-0325">Glycoprotein</keyword>
<dbReference type="FunFam" id="3.80.10.10:FF:000649">
    <property type="entry name" value="Leucine Rich Repeat family protein"/>
    <property type="match status" value="1"/>
</dbReference>
<dbReference type="Pfam" id="PF23598">
    <property type="entry name" value="LRR_14"/>
    <property type="match status" value="1"/>
</dbReference>
<keyword evidence="11" id="KW-0675">Receptor</keyword>
<keyword evidence="6" id="KW-0812">Transmembrane</keyword>
<organism evidence="16 17">
    <name type="scientific">Gossypium barbadense</name>
    <name type="common">Sea Island cotton</name>
    <name type="synonym">Hibiscus barbadensis</name>
    <dbReference type="NCBI Taxonomy" id="3634"/>
    <lineage>
        <taxon>Eukaryota</taxon>
        <taxon>Viridiplantae</taxon>
        <taxon>Streptophyta</taxon>
        <taxon>Embryophyta</taxon>
        <taxon>Tracheophyta</taxon>
        <taxon>Spermatophyta</taxon>
        <taxon>Magnoliopsida</taxon>
        <taxon>eudicotyledons</taxon>
        <taxon>Gunneridae</taxon>
        <taxon>Pentapetalae</taxon>
        <taxon>rosids</taxon>
        <taxon>malvids</taxon>
        <taxon>Malvales</taxon>
        <taxon>Malvaceae</taxon>
        <taxon>Malvoideae</taxon>
        <taxon>Gossypium</taxon>
    </lineage>
</organism>
<dbReference type="FunFam" id="3.80.10.10:FF:000095">
    <property type="entry name" value="LRR receptor-like serine/threonine-protein kinase GSO1"/>
    <property type="match status" value="1"/>
</dbReference>
<dbReference type="InterPro" id="IPR001611">
    <property type="entry name" value="Leu-rich_rpt"/>
</dbReference>
<dbReference type="SMART" id="SM00365">
    <property type="entry name" value="LRR_SD22"/>
    <property type="match status" value="5"/>
</dbReference>
<dbReference type="SUPFAM" id="SSF52058">
    <property type="entry name" value="L domain-like"/>
    <property type="match status" value="2"/>
</dbReference>
<dbReference type="AlphaFoldDB" id="A0A2P5Y0S2"/>
<dbReference type="GO" id="GO:0005886">
    <property type="term" value="C:plasma membrane"/>
    <property type="evidence" value="ECO:0007669"/>
    <property type="project" value="UniProtKB-SubCell"/>
</dbReference>
<evidence type="ECO:0000313" key="17">
    <source>
        <dbReference type="Proteomes" id="UP000239757"/>
    </source>
</evidence>
<evidence type="ECO:0000313" key="16">
    <source>
        <dbReference type="EMBL" id="PPS09188.1"/>
    </source>
</evidence>
<dbReference type="SMART" id="SM00369">
    <property type="entry name" value="LRR_TYP"/>
    <property type="match status" value="13"/>
</dbReference>
<evidence type="ECO:0000256" key="4">
    <source>
        <dbReference type="ARBA" id="ARBA00022553"/>
    </source>
</evidence>
<dbReference type="Proteomes" id="UP000327439">
    <property type="component" value="Chromosome A12"/>
</dbReference>
<dbReference type="PRINTS" id="PR00019">
    <property type="entry name" value="LEURICHRPT"/>
</dbReference>
<dbReference type="SUPFAM" id="SSF52047">
    <property type="entry name" value="RNI-like"/>
    <property type="match status" value="1"/>
</dbReference>
<evidence type="ECO:0000256" key="6">
    <source>
        <dbReference type="ARBA" id="ARBA00022692"/>
    </source>
</evidence>
<evidence type="ECO:0000256" key="11">
    <source>
        <dbReference type="ARBA" id="ARBA00023170"/>
    </source>
</evidence>
<keyword evidence="8" id="KW-0677">Repeat</keyword>
<accession>A0A2P5Y0S2</accession>
<evidence type="ECO:0000256" key="7">
    <source>
        <dbReference type="ARBA" id="ARBA00022729"/>
    </source>
</evidence>
<dbReference type="FunFam" id="3.80.10.10:FF:000383">
    <property type="entry name" value="Leucine-rich repeat receptor protein kinase EMS1"/>
    <property type="match status" value="1"/>
</dbReference>
<dbReference type="Pfam" id="PF00560">
    <property type="entry name" value="LRR_1"/>
    <property type="match status" value="8"/>
</dbReference>
<keyword evidence="5" id="KW-0433">Leucine-rich repeat</keyword>
<dbReference type="EMBL" id="CM018213">
    <property type="protein sequence ID" value="KAB2051382.1"/>
    <property type="molecule type" value="Genomic_DNA"/>
</dbReference>
<dbReference type="PROSITE" id="PS51450">
    <property type="entry name" value="LRR"/>
    <property type="match status" value="2"/>
</dbReference>
<sequence>MDKKHPLPLSCQLLINCWTQPIRLHSIGMANKPNFSSTYTLLVSFLLSLFLLYSNSKFVVCSTDIKCTDTDRGALVVLREGLTDPSGRLSSWIGEDCCTWEGIKCHNQTGRVTKLDLRNPYHLIGAVDPPAYKRSCLGGKINPSLIRLEYLTSLDLSLNDFEGLEIPGFFGELKNLRYLNLSFASFAGEIPASLGNLSNLQYLDLYADAYSNTGPRELRSQSLEWLTPLSSLKYLNLGFVKLDSIGDHWLQTFNMLPSLVHLRLHWCELKGLPLTLPSINFTSLSVLDLSENSFNSLIPPWLFNLTGLTELYLTWDFFSGSIPDEFANLKNLQVLDLSDNLNLEGQIPGLLGNLSKLQFLDLSANNFHGDVYGLFSGFSSNPNSKLESLDLSSNSLTGELPESLGLLKHLQHLDLSSNSFWGSIPSSIGSLSALRVLDLSYNTMNGTIPERLGQLSGLVDMNLMANSWKGILKETHFMNLRKLQHVRLTTEPTRSLAFSASHGWFPPFKLKSIQLENCMTGPSFPVWLQVQNELTSVVLKNVSISDTIPGKWFSQLSAQLTYLVLSQDQMRGELPRHLNYPYLNLIDLSYNNFEGPFPSWSTNATDVILDENSFSGPIPENIGALMPRLQKLYVSRNHLTGRIPSSMCDIEGLNIISLRNNKLSGELPNCWHRLMLWGIDISNNSLTGNIPNSFGFLPSLSVLLLSNNNLDGEIPSSLRNCTGLTSMDLGGNKISGSLPLWLQYMSSLFMLRLGSNLLSGGIPDQVCRLQNLHILDLSQNKISGPIPKCFGNLSALVHGKGSEVFQRLIREVTRGRDPEYSNVVANVNSIELSGNNLTGEIPYEITNLLALRILDLSHNHLSGAIPRSLTSLASLTRLNLSYNHLSGSIPFLPRFNDSSIYEGNPLLCGAPLPTKCPLPRPRK</sequence>
<dbReference type="OrthoDB" id="1060944at2759"/>
<name>A0A2P5Y0S2_GOSBA</name>
<evidence type="ECO:0000256" key="5">
    <source>
        <dbReference type="ARBA" id="ARBA00022614"/>
    </source>
</evidence>
<evidence type="ECO:0000259" key="14">
    <source>
        <dbReference type="Pfam" id="PF23598"/>
    </source>
</evidence>
<keyword evidence="7" id="KW-0732">Signal</keyword>
<dbReference type="PANTHER" id="PTHR48063:SF97">
    <property type="entry name" value="DISEASE RESISTANCE FAMILY PROTEIN _ LRR FAMILY PROTEIN"/>
    <property type="match status" value="1"/>
</dbReference>
<dbReference type="InterPro" id="IPR046956">
    <property type="entry name" value="RLP23-like"/>
</dbReference>
<protein>
    <submittedName>
        <fullName evidence="16">Uncharacterized protein</fullName>
    </submittedName>
</protein>
<reference evidence="15 18" key="2">
    <citation type="submission" date="2019-06" db="EMBL/GenBank/DDBJ databases">
        <title>WGS assembly of Gossypium barbadense.</title>
        <authorList>
            <person name="Chen Z.J."/>
            <person name="Sreedasyam A."/>
            <person name="Ando A."/>
            <person name="Song Q."/>
            <person name="De L."/>
            <person name="Hulse-Kemp A."/>
            <person name="Ding M."/>
            <person name="Ye W."/>
            <person name="Kirkbride R."/>
            <person name="Jenkins J."/>
            <person name="Plott C."/>
            <person name="Lovell J."/>
            <person name="Lin Y.-M."/>
            <person name="Vaughn R."/>
            <person name="Liu B."/>
            <person name="Li W."/>
            <person name="Simpson S."/>
            <person name="Scheffler B."/>
            <person name="Saski C."/>
            <person name="Grover C."/>
            <person name="Hu G."/>
            <person name="Conover J."/>
            <person name="Carlson J."/>
            <person name="Shu S."/>
            <person name="Boston L."/>
            <person name="Williams M."/>
            <person name="Peterson D."/>
            <person name="Mcgee K."/>
            <person name="Jones D."/>
            <person name="Wendel J."/>
            <person name="Stelly D."/>
            <person name="Grimwood J."/>
            <person name="Schmutz J."/>
        </authorList>
    </citation>
    <scope>NUCLEOTIDE SEQUENCE [LARGE SCALE GENOMIC DNA]</scope>
    <source>
        <strain evidence="15">1400233.01</strain>
    </source>
</reference>
<dbReference type="Pfam" id="PF13855">
    <property type="entry name" value="LRR_8"/>
    <property type="match status" value="1"/>
</dbReference>
<evidence type="ECO:0000256" key="8">
    <source>
        <dbReference type="ARBA" id="ARBA00022737"/>
    </source>
</evidence>
<keyword evidence="3" id="KW-1003">Cell membrane</keyword>
<dbReference type="InterPro" id="IPR003591">
    <property type="entry name" value="Leu-rich_rpt_typical-subtyp"/>
</dbReference>
<evidence type="ECO:0000256" key="12">
    <source>
        <dbReference type="ARBA" id="ARBA00023180"/>
    </source>
</evidence>
<evidence type="ECO:0000256" key="2">
    <source>
        <dbReference type="ARBA" id="ARBA00009592"/>
    </source>
</evidence>
<dbReference type="Pfam" id="PF08263">
    <property type="entry name" value="LRRNT_2"/>
    <property type="match status" value="1"/>
</dbReference>
<dbReference type="InterPro" id="IPR032675">
    <property type="entry name" value="LRR_dom_sf"/>
</dbReference>
<reference evidence="16 17" key="1">
    <citation type="submission" date="2015-01" db="EMBL/GenBank/DDBJ databases">
        <title>Genome of allotetraploid Gossypium barbadense reveals genomic plasticity and fiber elongation in cotton evolution.</title>
        <authorList>
            <person name="Chen X."/>
            <person name="Liu X."/>
            <person name="Zhao B."/>
            <person name="Zheng H."/>
            <person name="Hu Y."/>
            <person name="Lu G."/>
            <person name="Yang C."/>
            <person name="Chen J."/>
            <person name="Shan C."/>
            <person name="Zhang L."/>
            <person name="Zhou Y."/>
            <person name="Wang L."/>
            <person name="Guo W."/>
            <person name="Bai Y."/>
            <person name="Ruan J."/>
            <person name="Shangguan X."/>
            <person name="Mao Y."/>
            <person name="Jiang J."/>
            <person name="Zhu Y."/>
            <person name="Lei J."/>
            <person name="Kang H."/>
            <person name="Chen S."/>
            <person name="He X."/>
            <person name="Wang R."/>
            <person name="Wang Y."/>
            <person name="Chen J."/>
            <person name="Wang L."/>
            <person name="Yu S."/>
            <person name="Wang B."/>
            <person name="Wei J."/>
            <person name="Song S."/>
            <person name="Lu X."/>
            <person name="Gao Z."/>
            <person name="Gu W."/>
            <person name="Deng X."/>
            <person name="Ma D."/>
            <person name="Wang S."/>
            <person name="Liang W."/>
            <person name="Fang L."/>
            <person name="Cai C."/>
            <person name="Zhu X."/>
            <person name="Zhou B."/>
            <person name="Zhang Y."/>
            <person name="Chen Z."/>
            <person name="Xu S."/>
            <person name="Zhu R."/>
            <person name="Wang S."/>
            <person name="Zhang T."/>
            <person name="Zhao G."/>
        </authorList>
    </citation>
    <scope>NUCLEOTIDE SEQUENCE [LARGE SCALE GENOMIC DNA]</scope>
    <source>
        <strain evidence="17">cv. Xinhai21</strain>
        <tissue evidence="16">Leaf</tissue>
    </source>
</reference>
<evidence type="ECO:0000256" key="10">
    <source>
        <dbReference type="ARBA" id="ARBA00023136"/>
    </source>
</evidence>
<gene>
    <name evidence="15" type="ORF">ES319_A12G051100v1</name>
    <name evidence="16" type="ORF">GOBAR_AA11445</name>
</gene>
<dbReference type="InterPro" id="IPR013210">
    <property type="entry name" value="LRR_N_plant-typ"/>
</dbReference>
<comment type="similarity">
    <text evidence="2">Belongs to the RLP family.</text>
</comment>
<proteinExistence type="inferred from homology"/>
<keyword evidence="9" id="KW-1133">Transmembrane helix</keyword>
<evidence type="ECO:0000259" key="13">
    <source>
        <dbReference type="Pfam" id="PF08263"/>
    </source>
</evidence>
<keyword evidence="10" id="KW-0472">Membrane</keyword>
<dbReference type="Gene3D" id="3.80.10.10">
    <property type="entry name" value="Ribonuclease Inhibitor"/>
    <property type="match status" value="3"/>
</dbReference>
<evidence type="ECO:0000313" key="18">
    <source>
        <dbReference type="Proteomes" id="UP000327439"/>
    </source>
</evidence>
<feature type="domain" description="Disease resistance R13L4/SHOC-2-like LRR" evidence="14">
    <location>
        <begin position="386"/>
        <end position="535"/>
    </location>
</feature>
<dbReference type="EMBL" id="KZ663895">
    <property type="protein sequence ID" value="PPS09188.1"/>
    <property type="molecule type" value="Genomic_DNA"/>
</dbReference>
<dbReference type="PANTHER" id="PTHR48063">
    <property type="entry name" value="LRR RECEPTOR-LIKE KINASE"/>
    <property type="match status" value="1"/>
</dbReference>